<reference evidence="3" key="1">
    <citation type="submission" date="2021-02" db="EMBL/GenBank/DDBJ databases">
        <authorList>
            <person name="Nowell W R."/>
        </authorList>
    </citation>
    <scope>NUCLEOTIDE SEQUENCE</scope>
</reference>
<evidence type="ECO:0000313" key="3">
    <source>
        <dbReference type="EMBL" id="CAF4455492.1"/>
    </source>
</evidence>
<evidence type="ECO:0000256" key="1">
    <source>
        <dbReference type="SAM" id="MobiDB-lite"/>
    </source>
</evidence>
<dbReference type="Proteomes" id="UP000677228">
    <property type="component" value="Unassembled WGS sequence"/>
</dbReference>
<organism evidence="3 4">
    <name type="scientific">Didymodactylos carnosus</name>
    <dbReference type="NCBI Taxonomy" id="1234261"/>
    <lineage>
        <taxon>Eukaryota</taxon>
        <taxon>Metazoa</taxon>
        <taxon>Spiralia</taxon>
        <taxon>Gnathifera</taxon>
        <taxon>Rotifera</taxon>
        <taxon>Eurotatoria</taxon>
        <taxon>Bdelloidea</taxon>
        <taxon>Philodinida</taxon>
        <taxon>Philodinidae</taxon>
        <taxon>Didymodactylos</taxon>
    </lineage>
</organism>
<feature type="compositionally biased region" description="Pro residues" evidence="1">
    <location>
        <begin position="27"/>
        <end position="38"/>
    </location>
</feature>
<dbReference type="AlphaFoldDB" id="A0A8S2WPS0"/>
<evidence type="ECO:0000313" key="2">
    <source>
        <dbReference type="EMBL" id="CAF1629791.1"/>
    </source>
</evidence>
<accession>A0A8S2WPS0</accession>
<feature type="region of interest" description="Disordered" evidence="1">
    <location>
        <begin position="1"/>
        <end position="38"/>
    </location>
</feature>
<gene>
    <name evidence="2" type="ORF">OVA965_LOCUS43658</name>
    <name evidence="3" type="ORF">TMI583_LOCUS46016</name>
</gene>
<proteinExistence type="predicted"/>
<dbReference type="Proteomes" id="UP000682733">
    <property type="component" value="Unassembled WGS sequence"/>
</dbReference>
<protein>
    <submittedName>
        <fullName evidence="3">Uncharacterized protein</fullName>
    </submittedName>
</protein>
<dbReference type="EMBL" id="CAJNOK010058562">
    <property type="protein sequence ID" value="CAF1629791.1"/>
    <property type="molecule type" value="Genomic_DNA"/>
</dbReference>
<evidence type="ECO:0000313" key="4">
    <source>
        <dbReference type="Proteomes" id="UP000682733"/>
    </source>
</evidence>
<comment type="caution">
    <text evidence="3">The sequence shown here is derived from an EMBL/GenBank/DDBJ whole genome shotgun (WGS) entry which is preliminary data.</text>
</comment>
<feature type="non-terminal residue" evidence="3">
    <location>
        <position position="38"/>
    </location>
</feature>
<sequence>MTTVKSLKKPPGSVDKADSQVVEIEQPKPPTPSSPPNP</sequence>
<name>A0A8S2WPS0_9BILA</name>
<dbReference type="EMBL" id="CAJOBA010084159">
    <property type="protein sequence ID" value="CAF4455492.1"/>
    <property type="molecule type" value="Genomic_DNA"/>
</dbReference>